<dbReference type="AlphaFoldDB" id="A0A450X8B9"/>
<accession>A0A450X8B9</accession>
<reference evidence="1" key="1">
    <citation type="submission" date="2019-02" db="EMBL/GenBank/DDBJ databases">
        <authorList>
            <person name="Gruber-Vodicka R. H."/>
            <person name="Seah K. B. B."/>
        </authorList>
    </citation>
    <scope>NUCLEOTIDE SEQUENCE</scope>
    <source>
        <strain evidence="1">BECK_BZ197</strain>
    </source>
</reference>
<sequence length="58" mass="6821">MALTFLCMSLVCVDMIQDYIRITKAYIDERLAYICLMQAYIKVRQAGIRLKVTFIQEI</sequence>
<proteinExistence type="predicted"/>
<protein>
    <submittedName>
        <fullName evidence="1">Uncharacterized protein</fullName>
    </submittedName>
</protein>
<organism evidence="1">
    <name type="scientific">Candidatus Kentrum sp. MB</name>
    <dbReference type="NCBI Taxonomy" id="2138164"/>
    <lineage>
        <taxon>Bacteria</taxon>
        <taxon>Pseudomonadati</taxon>
        <taxon>Pseudomonadota</taxon>
        <taxon>Gammaproteobacteria</taxon>
        <taxon>Candidatus Kentrum</taxon>
    </lineage>
</organism>
<gene>
    <name evidence="1" type="ORF">BECKMB1821G_GA0114241_101434</name>
</gene>
<dbReference type="EMBL" id="CAADFO010000014">
    <property type="protein sequence ID" value="VFK25562.1"/>
    <property type="molecule type" value="Genomic_DNA"/>
</dbReference>
<evidence type="ECO:0000313" key="1">
    <source>
        <dbReference type="EMBL" id="VFK25562.1"/>
    </source>
</evidence>
<name>A0A450X8B9_9GAMM</name>